<dbReference type="SUPFAM" id="SSF52980">
    <property type="entry name" value="Restriction endonuclease-like"/>
    <property type="match status" value="1"/>
</dbReference>
<dbReference type="SUPFAM" id="SSF57850">
    <property type="entry name" value="RING/U-box"/>
    <property type="match status" value="1"/>
</dbReference>
<protein>
    <submittedName>
        <fullName evidence="4">PUB1 protein</fullName>
    </submittedName>
</protein>
<dbReference type="PANTHER" id="PTHR46573:SF1">
    <property type="entry name" value="WD REPEAT, SAM AND U-BOX DOMAIN-CONTAINING PROTEIN 1"/>
    <property type="match status" value="1"/>
</dbReference>
<evidence type="ECO:0000313" key="5">
    <source>
        <dbReference type="Proteomes" id="UP000649617"/>
    </source>
</evidence>
<accession>A0A812JS82</accession>
<feature type="coiled-coil region" evidence="1">
    <location>
        <begin position="1"/>
        <end position="53"/>
    </location>
</feature>
<dbReference type="OrthoDB" id="273087at2759"/>
<dbReference type="InterPro" id="IPR011604">
    <property type="entry name" value="PDDEXK-like_dom_sf"/>
</dbReference>
<dbReference type="InterPro" id="IPR011335">
    <property type="entry name" value="Restrct_endonuc-II-like"/>
</dbReference>
<dbReference type="GO" id="GO:0016567">
    <property type="term" value="P:protein ubiquitination"/>
    <property type="evidence" value="ECO:0007669"/>
    <property type="project" value="InterPro"/>
</dbReference>
<evidence type="ECO:0000259" key="3">
    <source>
        <dbReference type="PROSITE" id="PS51698"/>
    </source>
</evidence>
<feature type="region of interest" description="Disordered" evidence="2">
    <location>
        <begin position="414"/>
        <end position="434"/>
    </location>
</feature>
<dbReference type="Pfam" id="PF09588">
    <property type="entry name" value="YqaJ"/>
    <property type="match status" value="1"/>
</dbReference>
<dbReference type="PROSITE" id="PS51698">
    <property type="entry name" value="U_BOX"/>
    <property type="match status" value="1"/>
</dbReference>
<name>A0A812JS82_SYMPI</name>
<dbReference type="InterPro" id="IPR003613">
    <property type="entry name" value="Ubox_domain"/>
</dbReference>
<feature type="domain" description="U-box" evidence="3">
    <location>
        <begin position="433"/>
        <end position="506"/>
    </location>
</feature>
<keyword evidence="5" id="KW-1185">Reference proteome</keyword>
<evidence type="ECO:0000256" key="1">
    <source>
        <dbReference type="SAM" id="Coils"/>
    </source>
</evidence>
<dbReference type="AlphaFoldDB" id="A0A812JS82"/>
<dbReference type="Pfam" id="PF04564">
    <property type="entry name" value="U-box"/>
    <property type="match status" value="1"/>
</dbReference>
<reference evidence="4" key="1">
    <citation type="submission" date="2021-02" db="EMBL/GenBank/DDBJ databases">
        <authorList>
            <person name="Dougan E. K."/>
            <person name="Rhodes N."/>
            <person name="Thang M."/>
            <person name="Chan C."/>
        </authorList>
    </citation>
    <scope>NUCLEOTIDE SEQUENCE</scope>
</reference>
<dbReference type="CDD" id="cd22343">
    <property type="entry name" value="PDDEXK_lambda_exonuclease-like"/>
    <property type="match status" value="1"/>
</dbReference>
<dbReference type="Proteomes" id="UP000649617">
    <property type="component" value="Unassembled WGS sequence"/>
</dbReference>
<dbReference type="Gene3D" id="3.30.40.10">
    <property type="entry name" value="Zinc/RING finger domain, C3HC4 (zinc finger)"/>
    <property type="match status" value="1"/>
</dbReference>
<dbReference type="InterPro" id="IPR013083">
    <property type="entry name" value="Znf_RING/FYVE/PHD"/>
</dbReference>
<feature type="coiled-coil region" evidence="1">
    <location>
        <begin position="93"/>
        <end position="145"/>
    </location>
</feature>
<dbReference type="PANTHER" id="PTHR46573">
    <property type="entry name" value="WD REPEAT, SAM AND U-BOX DOMAIN-CONTAINING PROTEIN 1"/>
    <property type="match status" value="1"/>
</dbReference>
<proteinExistence type="predicted"/>
<dbReference type="GO" id="GO:0004842">
    <property type="term" value="F:ubiquitin-protein transferase activity"/>
    <property type="evidence" value="ECO:0007669"/>
    <property type="project" value="InterPro"/>
</dbReference>
<gene>
    <name evidence="4" type="primary">PUB1</name>
    <name evidence="4" type="ORF">SPIL2461_LOCUS2407</name>
</gene>
<dbReference type="GO" id="GO:0006281">
    <property type="term" value="P:DNA repair"/>
    <property type="evidence" value="ECO:0007669"/>
    <property type="project" value="UniProtKB-ARBA"/>
</dbReference>
<comment type="caution">
    <text evidence="4">The sequence shown here is derived from an EMBL/GenBank/DDBJ whole genome shotgun (WGS) entry which is preliminary data.</text>
</comment>
<dbReference type="InterPro" id="IPR019080">
    <property type="entry name" value="YqaJ_viral_recombinase"/>
</dbReference>
<dbReference type="SMART" id="SM00504">
    <property type="entry name" value="Ubox"/>
    <property type="match status" value="1"/>
</dbReference>
<evidence type="ECO:0000256" key="2">
    <source>
        <dbReference type="SAM" id="MobiDB-lite"/>
    </source>
</evidence>
<keyword evidence="1" id="KW-0175">Coiled coil</keyword>
<evidence type="ECO:0000313" key="4">
    <source>
        <dbReference type="EMBL" id="CAE7212840.1"/>
    </source>
</evidence>
<dbReference type="InterPro" id="IPR052085">
    <property type="entry name" value="WD-SAM-U-box"/>
</dbReference>
<dbReference type="CDD" id="cd16655">
    <property type="entry name" value="RING-Ubox_WDSUB1-like"/>
    <property type="match status" value="1"/>
</dbReference>
<dbReference type="EMBL" id="CAJNIZ010002625">
    <property type="protein sequence ID" value="CAE7212840.1"/>
    <property type="molecule type" value="Genomic_DNA"/>
</dbReference>
<sequence length="736" mass="79870">MQEAETNLSNMVAKVEAELEKAMALEAAPAAKIKSAQKAAARLTEAAEAARSSRMAAGEEWDKALEIEAKCAEHQADMALAMQGLAPPGGPQLRSLQADRRAAEKEKQAAEKAVAKISVSGSRAVERLNQAVADLRDTLNSVTSALHGLSGEATQAHAKVLDDAGKQLAEAWRGARAATEVAARGAAAQRRARRARLGSNSKAREDAARHAVVQKQYAKVTQHLEACRARTAEDEAALQAAQAAVAEAEGRERQQKRLRDDCKAAISDAKQCLKSARLAEKEATAERTSLYKHYANADEGLKDALKFAKSAEQASAAERQKAIAALKALKAEEYDANQVVEAYAPRPLTRHTVDGSWLLQLRTQGPVRTADYPEARGPGLLRPLFFFTPTNQDEAGPMHDDGKGTIRVRPEHVTLEPETSSSASSSAAMPESDVPEEFRCVITRDLMERPVITSDGHTYERSAIAKWLEEHSTSPKTGQELPDKVLRPNHALRAQIIAYRDTGLAETEISPCSEALYGDEPGEVEGQPCGEEVDELDTTPAHVREQLLSSLQVSEQEVGRLLKLPQRYPDGRAHPSWIAARRNRVTASRFAAACSAPGAKSNRKVVVADMLALPEAKANQALRFGVQHEDVAREAYIAWRREEALKKSLGELDLLVEALGLCVWLDEPWLAGSPDGLCVLEGKPEGLLEIKTAKEWNGLFQSEELPMDWKYQVHGCPLVSSPDPSASCVLVPKVCA</sequence>
<organism evidence="4 5">
    <name type="scientific">Symbiodinium pilosum</name>
    <name type="common">Dinoflagellate</name>
    <dbReference type="NCBI Taxonomy" id="2952"/>
    <lineage>
        <taxon>Eukaryota</taxon>
        <taxon>Sar</taxon>
        <taxon>Alveolata</taxon>
        <taxon>Dinophyceae</taxon>
        <taxon>Suessiales</taxon>
        <taxon>Symbiodiniaceae</taxon>
        <taxon>Symbiodinium</taxon>
    </lineage>
</organism>
<dbReference type="Gene3D" id="3.90.320.10">
    <property type="match status" value="1"/>
</dbReference>